<reference evidence="2 3" key="1">
    <citation type="submission" date="2018-07" db="EMBL/GenBank/DDBJ databases">
        <title>GABA Modulating Bacteria of the Human Gut Microbiota.</title>
        <authorList>
            <person name="Strandwitz P."/>
            <person name="Kim K.H."/>
            <person name="Terekhova D."/>
            <person name="Liu J.K."/>
            <person name="Sharma A."/>
            <person name="Levering J."/>
            <person name="Mcdonald D."/>
            <person name="Dietrich D."/>
            <person name="Ramadhar T.R."/>
            <person name="Lekbua A."/>
            <person name="Mroue N."/>
            <person name="Liston C."/>
            <person name="Stewart E.J."/>
            <person name="Dubin M.J."/>
            <person name="Zengler K."/>
            <person name="Knight R."/>
            <person name="Gilbert J.A."/>
            <person name="Clardy J."/>
            <person name="Lewis K."/>
        </authorList>
    </citation>
    <scope>NUCLEOTIDE SEQUENCE [LARGE SCALE GENOMIC DNA]</scope>
    <source>
        <strain evidence="2 3">KLE1738</strain>
    </source>
</reference>
<dbReference type="EMBL" id="QQRQ01000015">
    <property type="protein sequence ID" value="RFT06209.1"/>
    <property type="molecule type" value="Genomic_DNA"/>
</dbReference>
<dbReference type="Proteomes" id="UP000260649">
    <property type="component" value="Unassembled WGS sequence"/>
</dbReference>
<dbReference type="InterPro" id="IPR022496">
    <property type="entry name" value="T6A_TsaB"/>
</dbReference>
<name>A0A3E2B2H0_9FIRM</name>
<dbReference type="CDD" id="cd24032">
    <property type="entry name" value="ASKHA_NBD_TsaB"/>
    <property type="match status" value="1"/>
</dbReference>
<dbReference type="NCBIfam" id="TIGR03725">
    <property type="entry name" value="T6A_YeaZ"/>
    <property type="match status" value="1"/>
</dbReference>
<accession>A0A3E2B2H0</accession>
<dbReference type="PANTHER" id="PTHR11735:SF11">
    <property type="entry name" value="TRNA THREONYLCARBAMOYLADENOSINE BIOSYNTHESIS PROTEIN TSAB"/>
    <property type="match status" value="1"/>
</dbReference>
<dbReference type="GO" id="GO:0016740">
    <property type="term" value="F:transferase activity"/>
    <property type="evidence" value="ECO:0007669"/>
    <property type="project" value="UniProtKB-KW"/>
</dbReference>
<dbReference type="PANTHER" id="PTHR11735">
    <property type="entry name" value="TRNA N6-ADENOSINE THREONYLCARBAMOYLTRANSFERASE"/>
    <property type="match status" value="1"/>
</dbReference>
<protein>
    <submittedName>
        <fullName evidence="2">tRNA (Adenosine(37)-N6)-threonylcarbamoyltransferase complex dimerization subunit type 1 TsaB</fullName>
    </submittedName>
</protein>
<dbReference type="GO" id="GO:0002949">
    <property type="term" value="P:tRNA threonylcarbamoyladenosine modification"/>
    <property type="evidence" value="ECO:0007669"/>
    <property type="project" value="InterPro"/>
</dbReference>
<dbReference type="Pfam" id="PF00814">
    <property type="entry name" value="TsaD"/>
    <property type="match status" value="1"/>
</dbReference>
<dbReference type="InterPro" id="IPR043129">
    <property type="entry name" value="ATPase_NBD"/>
</dbReference>
<evidence type="ECO:0000259" key="1">
    <source>
        <dbReference type="Pfam" id="PF00814"/>
    </source>
</evidence>
<dbReference type="GO" id="GO:0005829">
    <property type="term" value="C:cytosol"/>
    <property type="evidence" value="ECO:0007669"/>
    <property type="project" value="TreeGrafter"/>
</dbReference>
<keyword evidence="3" id="KW-1185">Reference proteome</keyword>
<dbReference type="GeneID" id="97995802"/>
<proteinExistence type="predicted"/>
<dbReference type="InterPro" id="IPR000905">
    <property type="entry name" value="Gcp-like_dom"/>
</dbReference>
<dbReference type="SUPFAM" id="SSF53067">
    <property type="entry name" value="Actin-like ATPase domain"/>
    <property type="match status" value="2"/>
</dbReference>
<gene>
    <name evidence="2" type="primary">tsaB</name>
    <name evidence="2" type="ORF">DV520_08660</name>
</gene>
<dbReference type="Gene3D" id="3.30.420.40">
    <property type="match status" value="2"/>
</dbReference>
<evidence type="ECO:0000313" key="3">
    <source>
        <dbReference type="Proteomes" id="UP000260649"/>
    </source>
</evidence>
<comment type="caution">
    <text evidence="2">The sequence shown here is derived from an EMBL/GenBank/DDBJ whole genome shotgun (WGS) entry which is preliminary data.</text>
</comment>
<organism evidence="2 3">
    <name type="scientific">Evtepia gabavorous</name>
    <dbReference type="NCBI Taxonomy" id="2211183"/>
    <lineage>
        <taxon>Bacteria</taxon>
        <taxon>Bacillati</taxon>
        <taxon>Bacillota</taxon>
        <taxon>Clostridia</taxon>
        <taxon>Eubacteriales</taxon>
        <taxon>Evtepia</taxon>
    </lineage>
</organism>
<evidence type="ECO:0000313" key="2">
    <source>
        <dbReference type="EMBL" id="RFT06209.1"/>
    </source>
</evidence>
<feature type="domain" description="Gcp-like" evidence="1">
    <location>
        <begin position="34"/>
        <end position="148"/>
    </location>
</feature>
<keyword evidence="2" id="KW-0808">Transferase</keyword>
<dbReference type="OrthoDB" id="9784166at2"/>
<dbReference type="RefSeq" id="WP_117142481.1">
    <property type="nucleotide sequence ID" value="NZ_CAKXKJ010000001.1"/>
</dbReference>
<dbReference type="AlphaFoldDB" id="A0A3E2B2H0"/>
<sequence length="240" mass="25316">MKILALESSAVAASAALCEDETLIAQAFQNSGLTHSQTLLPMVEHLLQGCSLTPADLDLIAVAAGPGSFTGLRIGVATAKGLAWAAQRPCAGCSTLESMAWNLAGFSGQVCAAMDARRHQIYNARFQVDGQCPRRLTPDRAISLDDLVQELAGTQTPQLVVGDGAQLCYDALTAAGIPAVLAPPNLRMQSAWGVARQALALAQAGQTLSPAQLVPVYHRLSQAERERLEREQAAQTPHPQ</sequence>